<keyword evidence="2" id="KW-0732">Signal</keyword>
<accession>A0A398CMT9</accession>
<dbReference type="SUPFAM" id="SSF48371">
    <property type="entry name" value="ARM repeat"/>
    <property type="match status" value="1"/>
</dbReference>
<feature type="region of interest" description="Disordered" evidence="1">
    <location>
        <begin position="25"/>
        <end position="57"/>
    </location>
</feature>
<dbReference type="EMBL" id="QXJM01000063">
    <property type="protein sequence ID" value="RIE00234.1"/>
    <property type="molecule type" value="Genomic_DNA"/>
</dbReference>
<proteinExistence type="predicted"/>
<feature type="compositionally biased region" description="Low complexity" evidence="1">
    <location>
        <begin position="32"/>
        <end position="53"/>
    </location>
</feature>
<feature type="signal peptide" evidence="2">
    <location>
        <begin position="1"/>
        <end position="24"/>
    </location>
</feature>
<dbReference type="InterPro" id="IPR016024">
    <property type="entry name" value="ARM-type_fold"/>
</dbReference>
<feature type="chain" id="PRO_5039134554" description="Lipoprotein" evidence="2">
    <location>
        <begin position="25"/>
        <end position="317"/>
    </location>
</feature>
<reference evidence="3 4" key="1">
    <citation type="submission" date="2018-09" db="EMBL/GenBank/DDBJ databases">
        <title>Cohnella cavernae sp. nov., isolated from a karst cave.</title>
        <authorList>
            <person name="Zhu H."/>
        </authorList>
    </citation>
    <scope>NUCLEOTIDE SEQUENCE [LARGE SCALE GENOMIC DNA]</scope>
    <source>
        <strain evidence="3 4">K2E09-144</strain>
    </source>
</reference>
<evidence type="ECO:0000256" key="2">
    <source>
        <dbReference type="SAM" id="SignalP"/>
    </source>
</evidence>
<dbReference type="SUPFAM" id="SSF82171">
    <property type="entry name" value="DPP6 N-terminal domain-like"/>
    <property type="match status" value="1"/>
</dbReference>
<evidence type="ECO:0000313" key="4">
    <source>
        <dbReference type="Proteomes" id="UP000266340"/>
    </source>
</evidence>
<gene>
    <name evidence="3" type="ORF">D3H35_29815</name>
</gene>
<evidence type="ECO:0008006" key="5">
    <source>
        <dbReference type="Google" id="ProtNLM"/>
    </source>
</evidence>
<comment type="caution">
    <text evidence="3">The sequence shown here is derived from an EMBL/GenBank/DDBJ whole genome shotgun (WGS) entry which is preliminary data.</text>
</comment>
<dbReference type="Proteomes" id="UP000266340">
    <property type="component" value="Unassembled WGS sequence"/>
</dbReference>
<dbReference type="AlphaFoldDB" id="A0A398CMT9"/>
<evidence type="ECO:0000313" key="3">
    <source>
        <dbReference type="EMBL" id="RIE00234.1"/>
    </source>
</evidence>
<dbReference type="PROSITE" id="PS51257">
    <property type="entry name" value="PROKAR_LIPOPROTEIN"/>
    <property type="match status" value="1"/>
</dbReference>
<evidence type="ECO:0000256" key="1">
    <source>
        <dbReference type="SAM" id="MobiDB-lite"/>
    </source>
</evidence>
<name>A0A398CMT9_9BACL</name>
<protein>
    <recommendedName>
        <fullName evidence="5">Lipoprotein</fullName>
    </recommendedName>
</protein>
<sequence length="317" mass="35720">MRLRSMTIVFLGLVLLTACTSNKANDRPDLQASSTSDASTETASPSPSASESTVGSLNDYWDGQSKRRLLDTAILDEEPPFEYVRFGLTHDNPEVRWYCAYRIGEEPSKIDEADRARLEAMTKDTDGNVRQAAQFTLQVLNGTFEGDAFSHSSDNKTVAFHRYREARYNDGKVWLSRNGDTKVVYYSDASITNLSISPDAAWLAVEYGGRIWGSLELVDMKTAKPLGNTFLLEAVLKDPNGGYTDVDPSQNDRFDPYVRFLEWKSDGTQFLFSYGFWRSADRPEYGTAVYTIKTGTVSRIEKAADERKHQKPENFAW</sequence>
<organism evidence="3 4">
    <name type="scientific">Cohnella faecalis</name>
    <dbReference type="NCBI Taxonomy" id="2315694"/>
    <lineage>
        <taxon>Bacteria</taxon>
        <taxon>Bacillati</taxon>
        <taxon>Bacillota</taxon>
        <taxon>Bacilli</taxon>
        <taxon>Bacillales</taxon>
        <taxon>Paenibacillaceae</taxon>
        <taxon>Cohnella</taxon>
    </lineage>
</organism>
<keyword evidence="4" id="KW-1185">Reference proteome</keyword>